<dbReference type="GeneID" id="85194821"/>
<gene>
    <name evidence="2" type="ORF">MmiHf6_03530</name>
</gene>
<dbReference type="RefSeq" id="WP_316558049.1">
    <property type="nucleotide sequence ID" value="NZ_CP131059.1"/>
</dbReference>
<dbReference type="AlphaFoldDB" id="A0AA96V7R4"/>
<dbReference type="EMBL" id="CP131059">
    <property type="protein sequence ID" value="WNY23056.1"/>
    <property type="molecule type" value="Genomic_DNA"/>
</dbReference>
<reference evidence="2 3" key="1">
    <citation type="submission" date="2023-07" db="EMBL/GenBank/DDBJ databases">
        <title>Closed genoem sequence of Methanomicrococcus sp. Hf6.</title>
        <authorList>
            <person name="Poehlein A."/>
            <person name="Protasov E."/>
            <person name="Platt K."/>
            <person name="Reeh H."/>
            <person name="Daniel R."/>
            <person name="Brune A."/>
        </authorList>
    </citation>
    <scope>NUCLEOTIDE SEQUENCE [LARGE SCALE GENOMIC DNA]</scope>
    <source>
        <strain evidence="2 3">Hf6</strain>
    </source>
</reference>
<protein>
    <recommendedName>
        <fullName evidence="1">DUF4325 domain-containing protein</fullName>
    </recommendedName>
</protein>
<feature type="domain" description="DUF4325" evidence="1">
    <location>
        <begin position="26"/>
        <end position="82"/>
    </location>
</feature>
<keyword evidence="3" id="KW-1185">Reference proteome</keyword>
<organism evidence="2 3">
    <name type="scientific">Methanimicrococcus hongohii</name>
    <dbReference type="NCBI Taxonomy" id="3028295"/>
    <lineage>
        <taxon>Archaea</taxon>
        <taxon>Methanobacteriati</taxon>
        <taxon>Methanobacteriota</taxon>
        <taxon>Stenosarchaea group</taxon>
        <taxon>Methanomicrobia</taxon>
        <taxon>Methanosarcinales</taxon>
        <taxon>Methanosarcinaceae</taxon>
        <taxon>Methanimicrococcus</taxon>
    </lineage>
</organism>
<name>A0AA96V7R4_9EURY</name>
<dbReference type="Proteomes" id="UP001302978">
    <property type="component" value="Chromosome"/>
</dbReference>
<evidence type="ECO:0000259" key="1">
    <source>
        <dbReference type="Pfam" id="PF14213"/>
    </source>
</evidence>
<proteinExistence type="predicted"/>
<evidence type="ECO:0000313" key="2">
    <source>
        <dbReference type="EMBL" id="WNY23056.1"/>
    </source>
</evidence>
<dbReference type="Pfam" id="PF14213">
    <property type="entry name" value="DUF4325"/>
    <property type="match status" value="1"/>
</dbReference>
<sequence length="120" mass="13659">MKILVKEHISTGFTGSDADILNSLVRNAINNADKNNEPIIIDFEGIEMYATFFFNVALAPFLEFMSKKEYDSKIKVINLTSVGEAAYSLSYEGAVEYYSLTPEMRKAREEIHAEILEEFF</sequence>
<dbReference type="KEGG" id="mehf:MmiHf6_03530"/>
<accession>A0AA96V7R4</accession>
<evidence type="ECO:0000313" key="3">
    <source>
        <dbReference type="Proteomes" id="UP001302978"/>
    </source>
</evidence>
<dbReference type="InterPro" id="IPR025474">
    <property type="entry name" value="DUF4325"/>
</dbReference>